<organism evidence="10 12">
    <name type="scientific">Orrella dioscoreae</name>
    <dbReference type="NCBI Taxonomy" id="1851544"/>
    <lineage>
        <taxon>Bacteria</taxon>
        <taxon>Pseudomonadati</taxon>
        <taxon>Pseudomonadota</taxon>
        <taxon>Betaproteobacteria</taxon>
        <taxon>Burkholderiales</taxon>
        <taxon>Alcaligenaceae</taxon>
        <taxon>Orrella</taxon>
    </lineage>
</organism>
<dbReference type="GO" id="GO:0005737">
    <property type="term" value="C:cytoplasm"/>
    <property type="evidence" value="ECO:0007669"/>
    <property type="project" value="UniProtKB-SubCell"/>
</dbReference>
<dbReference type="AlphaFoldDB" id="A0A1C3JXL2"/>
<proteinExistence type="inferred from homology"/>
<comment type="pathway">
    <text evidence="1 7">Amino-acid biosynthesis; L-arginine biosynthesis; N(2)-acetyl-L-ornithine from L-glutamate: step 3/4.</text>
</comment>
<comment type="subcellular location">
    <subcellularLocation>
        <location evidence="7">Cytoplasm</location>
    </subcellularLocation>
</comment>
<dbReference type="InterPro" id="IPR000534">
    <property type="entry name" value="Semialdehyde_DH_NAD-bd"/>
</dbReference>
<feature type="active site" evidence="7 8">
    <location>
        <position position="156"/>
    </location>
</feature>
<dbReference type="Gene3D" id="3.30.360.10">
    <property type="entry name" value="Dihydrodipicolinate Reductase, domain 2"/>
    <property type="match status" value="1"/>
</dbReference>
<dbReference type="UniPathway" id="UPA00068">
    <property type="reaction ID" value="UER00108"/>
</dbReference>
<dbReference type="EC" id="1.2.1.38" evidence="7"/>
<dbReference type="InterPro" id="IPR023013">
    <property type="entry name" value="AGPR_AS"/>
</dbReference>
<accession>A0A1C3JXL2</accession>
<keyword evidence="12" id="KW-1185">Reference proteome</keyword>
<dbReference type="KEGG" id="odi:ODI_R0708"/>
<dbReference type="Pfam" id="PF22698">
    <property type="entry name" value="Semialdhyde_dhC_1"/>
    <property type="match status" value="1"/>
</dbReference>
<keyword evidence="7" id="KW-0963">Cytoplasm</keyword>
<dbReference type="Proteomes" id="UP000078558">
    <property type="component" value="Chromosome I"/>
</dbReference>
<dbReference type="HAMAP" id="MF_00150">
    <property type="entry name" value="ArgC_type1"/>
    <property type="match status" value="1"/>
</dbReference>
<dbReference type="GO" id="GO:0003942">
    <property type="term" value="F:N-acetyl-gamma-glutamyl-phosphate reductase activity"/>
    <property type="evidence" value="ECO:0007669"/>
    <property type="project" value="UniProtKB-UniRule"/>
</dbReference>
<comment type="similarity">
    <text evidence="7">Belongs to the NAGSA dehydrogenase family. Type 1 subfamily.</text>
</comment>
<comment type="catalytic activity">
    <reaction evidence="6 7">
        <text>N-acetyl-L-glutamate 5-semialdehyde + phosphate + NADP(+) = N-acetyl-L-glutamyl 5-phosphate + NADPH + H(+)</text>
        <dbReference type="Rhea" id="RHEA:21588"/>
        <dbReference type="ChEBI" id="CHEBI:15378"/>
        <dbReference type="ChEBI" id="CHEBI:29123"/>
        <dbReference type="ChEBI" id="CHEBI:43474"/>
        <dbReference type="ChEBI" id="CHEBI:57783"/>
        <dbReference type="ChEBI" id="CHEBI:57936"/>
        <dbReference type="ChEBI" id="CHEBI:58349"/>
        <dbReference type="EC" id="1.2.1.38"/>
    </reaction>
</comment>
<feature type="domain" description="Semialdehyde dehydrogenase NAD-binding" evidence="9">
    <location>
        <begin position="10"/>
        <end position="148"/>
    </location>
</feature>
<dbReference type="SUPFAM" id="SSF55347">
    <property type="entry name" value="Glyceraldehyde-3-phosphate dehydrogenase-like, C-terminal domain"/>
    <property type="match status" value="1"/>
</dbReference>
<evidence type="ECO:0000313" key="11">
    <source>
        <dbReference type="EMBL" id="SOE47211.1"/>
    </source>
</evidence>
<evidence type="ECO:0000256" key="1">
    <source>
        <dbReference type="ARBA" id="ARBA00004862"/>
    </source>
</evidence>
<dbReference type="STRING" id="1851544.ODI_02604"/>
<evidence type="ECO:0000256" key="6">
    <source>
        <dbReference type="ARBA" id="ARBA00050557"/>
    </source>
</evidence>
<reference evidence="10 12" key="1">
    <citation type="submission" date="2016-06" db="EMBL/GenBank/DDBJ databases">
        <authorList>
            <person name="Kjaerup R.B."/>
            <person name="Dalgaard T.S."/>
            <person name="Juul-Madsen H.R."/>
        </authorList>
    </citation>
    <scope>NUCLEOTIDE SEQUENCE [LARGE SCALE GENOMIC DNA]</scope>
    <source>
        <strain evidence="10">Orrdi1</strain>
    </source>
</reference>
<dbReference type="NCBIfam" id="TIGR01850">
    <property type="entry name" value="argC"/>
    <property type="match status" value="1"/>
</dbReference>
<dbReference type="PANTHER" id="PTHR32338">
    <property type="entry name" value="N-ACETYL-GAMMA-GLUTAMYL-PHOSPHATE REDUCTASE, CHLOROPLASTIC-RELATED-RELATED"/>
    <property type="match status" value="1"/>
</dbReference>
<dbReference type="Gene3D" id="3.40.50.720">
    <property type="entry name" value="NAD(P)-binding Rossmann-like Domain"/>
    <property type="match status" value="1"/>
</dbReference>
<dbReference type="SUPFAM" id="SSF51735">
    <property type="entry name" value="NAD(P)-binding Rossmann-fold domains"/>
    <property type="match status" value="1"/>
</dbReference>
<evidence type="ECO:0000313" key="12">
    <source>
        <dbReference type="Proteomes" id="UP000078558"/>
    </source>
</evidence>
<sequence length="353" mass="37949">MASTPQSRIKVGIVGGTGYTGVELLRLLSQHPHVELTAITSRKEDGMPVAEMYPNLRGRVDLAFSSPDKAPLSGCDVVFFATPHGVAMAQARELLDAGVRVIDLAADFRLKDIPTFQKWYKIDHACPDVLEEAVYGLVELDRAGISRARVIGNPGCYPTTVLLGLAPVLEGGARIDTRHIIADCKSGVTGAGRKAEVHTLFSEASDNFKAYGVAGHRHHPEISEQLARLNGGPVGLVFVPHLVPMIRGMFSTLYARILPDAMDTDFQALFEARYANDPFVDVLPAGALPETRSVRASNTLRIAVQRPGNGDQLIVLVVQDNLVKGASGQAVQNMNLMFGLPETAGLDQVAILP</sequence>
<evidence type="ECO:0000256" key="7">
    <source>
        <dbReference type="HAMAP-Rule" id="MF_00150"/>
    </source>
</evidence>
<reference evidence="11 12" key="2">
    <citation type="submission" date="2017-08" db="EMBL/GenBank/DDBJ databases">
        <authorList>
            <person name="de Groot N.N."/>
        </authorList>
    </citation>
    <scope>NUCLEOTIDE SEQUENCE [LARGE SCALE GENOMIC DNA]</scope>
    <source>
        <strain evidence="11">Orrdi1</strain>
    </source>
</reference>
<evidence type="ECO:0000313" key="10">
    <source>
        <dbReference type="EMBL" id="SBT23915.1"/>
    </source>
</evidence>
<dbReference type="EMBL" id="LT907988">
    <property type="protein sequence ID" value="SOE47211.1"/>
    <property type="molecule type" value="Genomic_DNA"/>
</dbReference>
<keyword evidence="4 7" id="KW-0521">NADP</keyword>
<dbReference type="InterPro" id="IPR058924">
    <property type="entry name" value="AGPR_dimerisation_dom"/>
</dbReference>
<evidence type="ECO:0000256" key="8">
    <source>
        <dbReference type="PROSITE-ProRule" id="PRU10010"/>
    </source>
</evidence>
<dbReference type="EMBL" id="FLRC01000004">
    <property type="protein sequence ID" value="SBT23915.1"/>
    <property type="molecule type" value="Genomic_DNA"/>
</dbReference>
<name>A0A1C3JXL2_9BURK</name>
<gene>
    <name evidence="7" type="primary">argC</name>
    <name evidence="10" type="ORF">ODI_02604</name>
    <name evidence="11" type="ORF">ODI_R0708</name>
</gene>
<dbReference type="InterPro" id="IPR036291">
    <property type="entry name" value="NAD(P)-bd_dom_sf"/>
</dbReference>
<dbReference type="InterPro" id="IPR000706">
    <property type="entry name" value="AGPR_type-1"/>
</dbReference>
<dbReference type="GO" id="GO:0070401">
    <property type="term" value="F:NADP+ binding"/>
    <property type="evidence" value="ECO:0007669"/>
    <property type="project" value="InterPro"/>
</dbReference>
<evidence type="ECO:0000256" key="2">
    <source>
        <dbReference type="ARBA" id="ARBA00022571"/>
    </source>
</evidence>
<dbReference type="GO" id="GO:0051287">
    <property type="term" value="F:NAD binding"/>
    <property type="evidence" value="ECO:0007669"/>
    <property type="project" value="InterPro"/>
</dbReference>
<dbReference type="SMART" id="SM00859">
    <property type="entry name" value="Semialdhyde_dh"/>
    <property type="match status" value="1"/>
</dbReference>
<dbReference type="OrthoDB" id="9801289at2"/>
<evidence type="ECO:0000256" key="4">
    <source>
        <dbReference type="ARBA" id="ARBA00022857"/>
    </source>
</evidence>
<protein>
    <recommendedName>
        <fullName evidence="7">N-acetyl-gamma-glutamyl-phosphate reductase</fullName>
        <shortName evidence="7">AGPR</shortName>
        <ecNumber evidence="7">1.2.1.38</ecNumber>
    </recommendedName>
    <alternativeName>
        <fullName evidence="7">N-acetyl-glutamate semialdehyde dehydrogenase</fullName>
        <shortName evidence="7">NAGSA dehydrogenase</shortName>
    </alternativeName>
</protein>
<dbReference type="InterPro" id="IPR050085">
    <property type="entry name" value="AGPR"/>
</dbReference>
<dbReference type="PANTHER" id="PTHR32338:SF10">
    <property type="entry name" value="N-ACETYL-GAMMA-GLUTAMYL-PHOSPHATE REDUCTASE, CHLOROPLASTIC-RELATED"/>
    <property type="match status" value="1"/>
</dbReference>
<dbReference type="PROSITE" id="PS01224">
    <property type="entry name" value="ARGC"/>
    <property type="match status" value="1"/>
</dbReference>
<keyword evidence="2 7" id="KW-0055">Arginine biosynthesis</keyword>
<keyword evidence="5 7" id="KW-0560">Oxidoreductase</keyword>
<dbReference type="FunFam" id="3.30.360.10:FF:000014">
    <property type="entry name" value="N-acetyl-gamma-glutamyl-phosphate reductase"/>
    <property type="match status" value="1"/>
</dbReference>
<keyword evidence="3 7" id="KW-0028">Amino-acid biosynthesis</keyword>
<comment type="function">
    <text evidence="7">Catalyzes the NADPH-dependent reduction of N-acetyl-5-glutamyl phosphate to yield N-acetyl-L-glutamate 5-semialdehyde.</text>
</comment>
<evidence type="ECO:0000256" key="3">
    <source>
        <dbReference type="ARBA" id="ARBA00022605"/>
    </source>
</evidence>
<dbReference type="Pfam" id="PF01118">
    <property type="entry name" value="Semialdhyde_dh"/>
    <property type="match status" value="1"/>
</dbReference>
<dbReference type="RefSeq" id="WP_067749581.1">
    <property type="nucleotide sequence ID" value="NZ_LT907988.1"/>
</dbReference>
<evidence type="ECO:0000256" key="5">
    <source>
        <dbReference type="ARBA" id="ARBA00023002"/>
    </source>
</evidence>
<dbReference type="CDD" id="cd23934">
    <property type="entry name" value="AGPR_1_C"/>
    <property type="match status" value="1"/>
</dbReference>
<dbReference type="GO" id="GO:0006526">
    <property type="term" value="P:L-arginine biosynthetic process"/>
    <property type="evidence" value="ECO:0007669"/>
    <property type="project" value="UniProtKB-UniRule"/>
</dbReference>
<dbReference type="CDD" id="cd17895">
    <property type="entry name" value="AGPR_1_N"/>
    <property type="match status" value="1"/>
</dbReference>
<evidence type="ECO:0000259" key="9">
    <source>
        <dbReference type="SMART" id="SM00859"/>
    </source>
</evidence>